<dbReference type="Proteomes" id="UP001140206">
    <property type="component" value="Chromosome 2"/>
</dbReference>
<dbReference type="PROSITE" id="PS50600">
    <property type="entry name" value="ULP_PROTEASE"/>
    <property type="match status" value="1"/>
</dbReference>
<comment type="similarity">
    <text evidence="1">Belongs to the peptidase C48 family.</text>
</comment>
<evidence type="ECO:0000313" key="8">
    <source>
        <dbReference type="EMBL" id="KAJ4797733.1"/>
    </source>
</evidence>
<name>A0AAV8G4A4_9POAL</name>
<feature type="compositionally biased region" description="Polar residues" evidence="5">
    <location>
        <begin position="167"/>
        <end position="177"/>
    </location>
</feature>
<feature type="compositionally biased region" description="Basic and acidic residues" evidence="5">
    <location>
        <begin position="178"/>
        <end position="205"/>
    </location>
</feature>
<dbReference type="Proteomes" id="UP001140206">
    <property type="component" value="Chromosome 5"/>
</dbReference>
<feature type="domain" description="Ubiquitin-like protease family profile" evidence="6">
    <location>
        <begin position="283"/>
        <end position="464"/>
    </location>
</feature>
<dbReference type="Gene3D" id="3.30.310.130">
    <property type="entry name" value="Ubiquitin-related"/>
    <property type="match status" value="1"/>
</dbReference>
<dbReference type="EMBL" id="JAMFTS010000002">
    <property type="protein sequence ID" value="KAJ4797733.1"/>
    <property type="molecule type" value="Genomic_DNA"/>
</dbReference>
<dbReference type="SUPFAM" id="SSF54001">
    <property type="entry name" value="Cysteine proteinases"/>
    <property type="match status" value="1"/>
</dbReference>
<proteinExistence type="inferred from homology"/>
<dbReference type="PANTHER" id="PTHR46915">
    <property type="entry name" value="UBIQUITIN-LIKE PROTEASE 4-RELATED"/>
    <property type="match status" value="1"/>
</dbReference>
<dbReference type="GO" id="GO:0008234">
    <property type="term" value="F:cysteine-type peptidase activity"/>
    <property type="evidence" value="ECO:0007669"/>
    <property type="project" value="UniProtKB-KW"/>
</dbReference>
<dbReference type="GO" id="GO:0016926">
    <property type="term" value="P:protein desumoylation"/>
    <property type="evidence" value="ECO:0007669"/>
    <property type="project" value="UniProtKB-ARBA"/>
</dbReference>
<feature type="compositionally biased region" description="Basic and acidic residues" evidence="5">
    <location>
        <begin position="85"/>
        <end position="112"/>
    </location>
</feature>
<dbReference type="InterPro" id="IPR003653">
    <property type="entry name" value="Peptidase_C48_C"/>
</dbReference>
<evidence type="ECO:0000256" key="5">
    <source>
        <dbReference type="SAM" id="MobiDB-lite"/>
    </source>
</evidence>
<comment type="caution">
    <text evidence="8">The sequence shown here is derived from an EMBL/GenBank/DDBJ whole genome shotgun (WGS) entry which is preliminary data.</text>
</comment>
<dbReference type="Pfam" id="PF02902">
    <property type="entry name" value="Peptidase_C48"/>
    <property type="match status" value="1"/>
</dbReference>
<evidence type="ECO:0000313" key="7">
    <source>
        <dbReference type="EMBL" id="KAJ4749327.1"/>
    </source>
</evidence>
<evidence type="ECO:0000256" key="1">
    <source>
        <dbReference type="ARBA" id="ARBA00005234"/>
    </source>
</evidence>
<dbReference type="Gene3D" id="1.10.418.20">
    <property type="match status" value="1"/>
</dbReference>
<evidence type="ECO:0000256" key="3">
    <source>
        <dbReference type="ARBA" id="ARBA00022801"/>
    </source>
</evidence>
<keyword evidence="2 8" id="KW-0645">Protease</keyword>
<protein>
    <submittedName>
        <fullName evidence="8">Sentrin-specific protease 2</fullName>
    </submittedName>
</protein>
<evidence type="ECO:0000259" key="6">
    <source>
        <dbReference type="PROSITE" id="PS50600"/>
    </source>
</evidence>
<sequence>MGGGGGSIAIDWGSLDDDFAEVVVVPSSATATTTTYAASPEIAALSDKHLREKIQRLRRILTNAERLPDGGHKLRNSLHHCQAELHRRQSSPFRKDDRGQEKTSHPTKKESLYRCSEPTLSIQRSYGSYNTPLSVKNFYGKEKVAFESEFNLLGRDKCKTMEKGKTLQASRDTPSRSFSDRGCNRGKGKNEKSSREVPSRSLSDRIRSRVRSAGYKDLSAFISSKRRKVSESSADSDSEKVTDVVLLDDDDVETPEQTPNKEVPDKWKESKMYYPSRKDPEAIELDYSDIKCLEPGQYLSSPVINFYIQYLKQSLSQTSRWIESFYIFNTYFYQKLEEALDGKDDHSSLFMKLRRWWKGVNIFEKAYIILPIHGSLHWSLVIICIPEQESQLGPTILHLDSLGCHSSGPIFNTIERYLKKEWQQIAQINSESSLPRIRKEKAPVPQQENEYDCGLFVLYFIERFIKDSPDRFRKHDLAMFGRKWFKPEEASSLRQRIRNLLVEELEIVPLEEGTQNLDAVSCSSDSN</sequence>
<dbReference type="PANTHER" id="PTHR46915:SF2">
    <property type="entry name" value="UBIQUITIN-LIKE PROTEASE 4"/>
    <property type="match status" value="1"/>
</dbReference>
<evidence type="ECO:0000313" key="9">
    <source>
        <dbReference type="Proteomes" id="UP001140206"/>
    </source>
</evidence>
<evidence type="ECO:0000256" key="2">
    <source>
        <dbReference type="ARBA" id="ARBA00022670"/>
    </source>
</evidence>
<feature type="region of interest" description="Disordered" evidence="5">
    <location>
        <begin position="161"/>
        <end position="205"/>
    </location>
</feature>
<keyword evidence="4" id="KW-0788">Thiol protease</keyword>
<accession>A0AAV8G4A4</accession>
<reference evidence="8" key="1">
    <citation type="submission" date="2022-08" db="EMBL/GenBank/DDBJ databases">
        <authorList>
            <person name="Marques A."/>
        </authorList>
    </citation>
    <scope>NUCLEOTIDE SEQUENCE</scope>
    <source>
        <strain evidence="8">RhyPub2mFocal</strain>
        <tissue evidence="8">Leaves</tissue>
    </source>
</reference>
<keyword evidence="3" id="KW-0378">Hydrolase</keyword>
<feature type="region of interest" description="Disordered" evidence="5">
    <location>
        <begin position="85"/>
        <end position="115"/>
    </location>
</feature>
<dbReference type="AlphaFoldDB" id="A0AAV8G4A4"/>
<evidence type="ECO:0000256" key="4">
    <source>
        <dbReference type="ARBA" id="ARBA00022807"/>
    </source>
</evidence>
<keyword evidence="9" id="KW-1185">Reference proteome</keyword>
<dbReference type="GO" id="GO:0006508">
    <property type="term" value="P:proteolysis"/>
    <property type="evidence" value="ECO:0007669"/>
    <property type="project" value="UniProtKB-KW"/>
</dbReference>
<organism evidence="8 9">
    <name type="scientific">Rhynchospora pubera</name>
    <dbReference type="NCBI Taxonomy" id="906938"/>
    <lineage>
        <taxon>Eukaryota</taxon>
        <taxon>Viridiplantae</taxon>
        <taxon>Streptophyta</taxon>
        <taxon>Embryophyta</taxon>
        <taxon>Tracheophyta</taxon>
        <taxon>Spermatophyta</taxon>
        <taxon>Magnoliopsida</taxon>
        <taxon>Liliopsida</taxon>
        <taxon>Poales</taxon>
        <taxon>Cyperaceae</taxon>
        <taxon>Cyperoideae</taxon>
        <taxon>Rhynchosporeae</taxon>
        <taxon>Rhynchospora</taxon>
    </lineage>
</organism>
<gene>
    <name evidence="8" type="ORF">LUZ62_048979</name>
    <name evidence="7" type="ORF">LUZ62_083732</name>
</gene>
<dbReference type="InterPro" id="IPR038765">
    <property type="entry name" value="Papain-like_cys_pep_sf"/>
</dbReference>
<dbReference type="EMBL" id="JAMFTS010000005">
    <property type="protein sequence ID" value="KAJ4749327.1"/>
    <property type="molecule type" value="Genomic_DNA"/>
</dbReference>